<protein>
    <submittedName>
        <fullName evidence="1">Uncharacterized protein</fullName>
    </submittedName>
</protein>
<organism evidence="1 2">
    <name type="scientific">Thalassospira lohafexi</name>
    <dbReference type="NCBI Taxonomy" id="744227"/>
    <lineage>
        <taxon>Bacteria</taxon>
        <taxon>Pseudomonadati</taxon>
        <taxon>Pseudomonadota</taxon>
        <taxon>Alphaproteobacteria</taxon>
        <taxon>Rhodospirillales</taxon>
        <taxon>Thalassospiraceae</taxon>
        <taxon>Thalassospira</taxon>
    </lineage>
</organism>
<dbReference type="Proteomes" id="UP000233332">
    <property type="component" value="Unassembled WGS sequence"/>
</dbReference>
<dbReference type="AlphaFoldDB" id="A0A2N3L0X8"/>
<dbReference type="RefSeq" id="WP_101304981.1">
    <property type="nucleotide sequence ID" value="NZ_NXGX01000015.1"/>
</dbReference>
<accession>A0A2N3L0X8</accession>
<evidence type="ECO:0000313" key="1">
    <source>
        <dbReference type="EMBL" id="PKR56376.1"/>
    </source>
</evidence>
<evidence type="ECO:0000313" key="2">
    <source>
        <dbReference type="Proteomes" id="UP000233332"/>
    </source>
</evidence>
<sequence>MTNIFPGYAERELDRTGAYLDKINEIADRLLMQTYDAAVELGADWDDTEYMLDGLNDSLYGSLIPHLIRVENADADNRHTLMCIASPHFIGAASA</sequence>
<comment type="caution">
    <text evidence="1">The sequence shown here is derived from an EMBL/GenBank/DDBJ whole genome shotgun (WGS) entry which is preliminary data.</text>
</comment>
<keyword evidence="2" id="KW-1185">Reference proteome</keyword>
<name>A0A2N3L0X8_9PROT</name>
<reference evidence="1 2" key="1">
    <citation type="submission" date="2017-09" db="EMBL/GenBank/DDBJ databases">
        <title>Biodiversity and function of Thalassospira species in the particle-attached aromatic-hydrocarbon-degrading consortia from the surface seawater of the China South Sea.</title>
        <authorList>
            <person name="Dong C."/>
            <person name="Lai Q."/>
            <person name="Shao Z."/>
        </authorList>
    </citation>
    <scope>NUCLEOTIDE SEQUENCE [LARGE SCALE GENOMIC DNA]</scope>
    <source>
        <strain evidence="1 2">139Z-12</strain>
    </source>
</reference>
<gene>
    <name evidence="1" type="ORF">COO92_21465</name>
</gene>
<proteinExistence type="predicted"/>
<dbReference type="EMBL" id="NXGX01000015">
    <property type="protein sequence ID" value="PKR56376.1"/>
    <property type="molecule type" value="Genomic_DNA"/>
</dbReference>